<keyword evidence="3" id="KW-0276">Fatty acid metabolism</keyword>
<evidence type="ECO:0000256" key="4">
    <source>
        <dbReference type="ARBA" id="ARBA00023098"/>
    </source>
</evidence>
<dbReference type="GO" id="GO:0006633">
    <property type="term" value="P:fatty acid biosynthetic process"/>
    <property type="evidence" value="ECO:0007669"/>
    <property type="project" value="TreeGrafter"/>
</dbReference>
<reference evidence="7 8" key="1">
    <citation type="submission" date="2017-06" db="EMBL/GenBank/DDBJ databases">
        <authorList>
            <person name="Kim H.J."/>
            <person name="Triplett B.A."/>
        </authorList>
    </citation>
    <scope>NUCLEOTIDE SEQUENCE [LARGE SCALE GENOMIC DNA]</scope>
    <source>
        <strain evidence="7 8">DSM 43151</strain>
    </source>
</reference>
<dbReference type="InterPro" id="IPR020845">
    <property type="entry name" value="AMP-binding_CS"/>
</dbReference>
<dbReference type="InterPro" id="IPR040097">
    <property type="entry name" value="FAAL/FAAC"/>
</dbReference>
<dbReference type="OrthoDB" id="3671040at2"/>
<dbReference type="GO" id="GO:0005886">
    <property type="term" value="C:plasma membrane"/>
    <property type="evidence" value="ECO:0007669"/>
    <property type="project" value="TreeGrafter"/>
</dbReference>
<dbReference type="AlphaFoldDB" id="A0A239EZF1"/>
<dbReference type="FunFam" id="3.40.50.12780:FF:000013">
    <property type="entry name" value="Long-chain-fatty-acid--AMP ligase FadD32"/>
    <property type="match status" value="1"/>
</dbReference>
<gene>
    <name evidence="7" type="ORF">SAMN06264365_1177</name>
</gene>
<dbReference type="InterPro" id="IPR042099">
    <property type="entry name" value="ANL_N_sf"/>
</dbReference>
<dbReference type="Proteomes" id="UP000198415">
    <property type="component" value="Unassembled WGS sequence"/>
</dbReference>
<dbReference type="PROSITE" id="PS00455">
    <property type="entry name" value="AMP_BINDING"/>
    <property type="match status" value="1"/>
</dbReference>
<accession>A0A239EZF1</accession>
<evidence type="ECO:0000256" key="2">
    <source>
        <dbReference type="ARBA" id="ARBA00022598"/>
    </source>
</evidence>
<feature type="domain" description="AMP-binding enzyme C-terminal" evidence="6">
    <location>
        <begin position="460"/>
        <end position="570"/>
    </location>
</feature>
<keyword evidence="8" id="KW-1185">Reference proteome</keyword>
<evidence type="ECO:0000313" key="8">
    <source>
        <dbReference type="Proteomes" id="UP000198415"/>
    </source>
</evidence>
<keyword evidence="2 7" id="KW-0436">Ligase</keyword>
<dbReference type="InterPro" id="IPR000873">
    <property type="entry name" value="AMP-dep_synth/lig_dom"/>
</dbReference>
<comment type="similarity">
    <text evidence="1">Belongs to the ATP-dependent AMP-binding enzyme family.</text>
</comment>
<dbReference type="InterPro" id="IPR045851">
    <property type="entry name" value="AMP-bd_C_sf"/>
</dbReference>
<dbReference type="CDD" id="cd05931">
    <property type="entry name" value="FAAL"/>
    <property type="match status" value="1"/>
</dbReference>
<sequence length="579" mass="62264">MTVTAPDVLSSATRTVIGQLRLRAKKNPDQLAYGFLRDGEELAETLTFQQVEEQGRAVGMALAAQGLSGGAAVLLCPTGPDFVRALVGCLFARVAGAPAQVPNRLSGLARIRRMADDAGTTVVLTTAEVKARLENDFAGTPELTGLALIDVAHLAVPGYVELDEPGPQDTALLQYTSGSTGSPKGVVVSHENFLANVAETDELYPCDPDGVVVSWLPLFHDMGLLFGAMLPLCTGTPAYLMTPEAFIRRPARWLEAISRFRGTHAAAPSFAYDLCVEAAAQGLIGDDVDLSSWRCAANGAEPVRWRTVRAFMTAMAPYGLSRTAMSPGYGLAENTLKATGSQPDEEPRALWVDSAELRRNLVVPADETNGQPLVSNGVAVGATRIAIVEPETGRWLPEGRIGEIWISGPCVAGGYFRRPAESAATFAALITDGDQRPHLRTGDLGFLRDGELYVTGRLKDVIIRNGRNYYPQDLELSAEMSVPLLRPNCAAAFSVDDGERERLVVVVEADGRALRRTPAEKLREAVAVAVYEGQRLRTDEVVLIRRGMLPRTTSGKVQRRAARERYLNGEFDGGPQPAA</sequence>
<keyword evidence="4" id="KW-0443">Lipid metabolism</keyword>
<dbReference type="SUPFAM" id="SSF56801">
    <property type="entry name" value="Acetyl-CoA synthetase-like"/>
    <property type="match status" value="1"/>
</dbReference>
<name>A0A239EZF1_9ACTN</name>
<evidence type="ECO:0000313" key="7">
    <source>
        <dbReference type="EMBL" id="SNS50120.1"/>
    </source>
</evidence>
<dbReference type="InterPro" id="IPR025110">
    <property type="entry name" value="AMP-bd_C"/>
</dbReference>
<feature type="domain" description="AMP-dependent synthetase/ligase" evidence="5">
    <location>
        <begin position="23"/>
        <end position="416"/>
    </location>
</feature>
<dbReference type="Gene3D" id="3.40.50.12780">
    <property type="entry name" value="N-terminal domain of ligase-like"/>
    <property type="match status" value="1"/>
</dbReference>
<dbReference type="Pfam" id="PF00501">
    <property type="entry name" value="AMP-binding"/>
    <property type="match status" value="1"/>
</dbReference>
<organism evidence="7 8">
    <name type="scientific">Actinoplanes regularis</name>
    <dbReference type="NCBI Taxonomy" id="52697"/>
    <lineage>
        <taxon>Bacteria</taxon>
        <taxon>Bacillati</taxon>
        <taxon>Actinomycetota</taxon>
        <taxon>Actinomycetes</taxon>
        <taxon>Micromonosporales</taxon>
        <taxon>Micromonosporaceae</taxon>
        <taxon>Actinoplanes</taxon>
    </lineage>
</organism>
<proteinExistence type="inferred from homology"/>
<dbReference type="GO" id="GO:0071766">
    <property type="term" value="P:Actinobacterium-type cell wall biogenesis"/>
    <property type="evidence" value="ECO:0007669"/>
    <property type="project" value="UniProtKB-ARBA"/>
</dbReference>
<evidence type="ECO:0000259" key="5">
    <source>
        <dbReference type="Pfam" id="PF00501"/>
    </source>
</evidence>
<evidence type="ECO:0000259" key="6">
    <source>
        <dbReference type="Pfam" id="PF23024"/>
    </source>
</evidence>
<dbReference type="PANTHER" id="PTHR22754:SF32">
    <property type="entry name" value="DISCO-INTERACTING PROTEIN 2"/>
    <property type="match status" value="1"/>
</dbReference>
<dbReference type="Gene3D" id="3.30.300.30">
    <property type="match status" value="1"/>
</dbReference>
<dbReference type="Pfam" id="PF23024">
    <property type="entry name" value="AMP-dom_DIP2-like"/>
    <property type="match status" value="1"/>
</dbReference>
<evidence type="ECO:0000256" key="1">
    <source>
        <dbReference type="ARBA" id="ARBA00006432"/>
    </source>
</evidence>
<dbReference type="PANTHER" id="PTHR22754">
    <property type="entry name" value="DISCO-INTERACTING PROTEIN 2 DIP2 -RELATED"/>
    <property type="match status" value="1"/>
</dbReference>
<dbReference type="EMBL" id="FZNR01000017">
    <property type="protein sequence ID" value="SNS50120.1"/>
    <property type="molecule type" value="Genomic_DNA"/>
</dbReference>
<protein>
    <submittedName>
        <fullName evidence="7">Acyl-CoA synthetase (AMP-forming)/AMP-acid ligase II</fullName>
    </submittedName>
</protein>
<dbReference type="GO" id="GO:0016874">
    <property type="term" value="F:ligase activity"/>
    <property type="evidence" value="ECO:0007669"/>
    <property type="project" value="UniProtKB-KW"/>
</dbReference>
<evidence type="ECO:0000256" key="3">
    <source>
        <dbReference type="ARBA" id="ARBA00022832"/>
    </source>
</evidence>
<dbReference type="GO" id="GO:0070566">
    <property type="term" value="F:adenylyltransferase activity"/>
    <property type="evidence" value="ECO:0007669"/>
    <property type="project" value="TreeGrafter"/>
</dbReference>
<dbReference type="RefSeq" id="WP_089297114.1">
    <property type="nucleotide sequence ID" value="NZ_BOMU01000082.1"/>
</dbReference>